<organism evidence="2 3">
    <name type="scientific">Aureobasidium pullulans</name>
    <name type="common">Black yeast</name>
    <name type="synonym">Pullularia pullulans</name>
    <dbReference type="NCBI Taxonomy" id="5580"/>
    <lineage>
        <taxon>Eukaryota</taxon>
        <taxon>Fungi</taxon>
        <taxon>Dikarya</taxon>
        <taxon>Ascomycota</taxon>
        <taxon>Pezizomycotina</taxon>
        <taxon>Dothideomycetes</taxon>
        <taxon>Dothideomycetidae</taxon>
        <taxon>Dothideales</taxon>
        <taxon>Saccotheciaceae</taxon>
        <taxon>Aureobasidium</taxon>
    </lineage>
</organism>
<protein>
    <submittedName>
        <fullName evidence="2">Uncharacterized protein</fullName>
    </submittedName>
</protein>
<evidence type="ECO:0000256" key="1">
    <source>
        <dbReference type="SAM" id="MobiDB-lite"/>
    </source>
</evidence>
<feature type="region of interest" description="Disordered" evidence="1">
    <location>
        <begin position="55"/>
        <end position="79"/>
    </location>
</feature>
<proteinExistence type="predicted"/>
<dbReference type="AlphaFoldDB" id="A0A4S8WXG8"/>
<evidence type="ECO:0000313" key="3">
    <source>
        <dbReference type="Proteomes" id="UP000310687"/>
    </source>
</evidence>
<accession>A0A4S8WXG8</accession>
<evidence type="ECO:0000313" key="2">
    <source>
        <dbReference type="EMBL" id="THW30478.1"/>
    </source>
</evidence>
<name>A0A4S8WXG8_AURPU</name>
<reference evidence="2 3" key="1">
    <citation type="submission" date="2018-10" db="EMBL/GenBank/DDBJ databases">
        <title>Fifty Aureobasidium pullulans genomes reveal a recombining polyextremotolerant generalist.</title>
        <authorList>
            <person name="Gostincar C."/>
            <person name="Turk M."/>
            <person name="Zajc J."/>
            <person name="Gunde-Cimerman N."/>
        </authorList>
    </citation>
    <scope>NUCLEOTIDE SEQUENCE [LARGE SCALE GENOMIC DNA]</scope>
    <source>
        <strain evidence="2 3">EXF-11013</strain>
    </source>
</reference>
<comment type="caution">
    <text evidence="2">The sequence shown here is derived from an EMBL/GenBank/DDBJ whole genome shotgun (WGS) entry which is preliminary data.</text>
</comment>
<sequence>MAVASQRRLRLRLSGFGDQIERAHLYMNRYNNSRSLMGNNVVDDLSSSPTLGVDMHQASSKQDRGTAHFIANTRTLGAT</sequence>
<dbReference type="EMBL" id="QZAL01000398">
    <property type="protein sequence ID" value="THW30478.1"/>
    <property type="molecule type" value="Genomic_DNA"/>
</dbReference>
<gene>
    <name evidence="2" type="ORF">D6D22_10672</name>
</gene>
<dbReference type="Proteomes" id="UP000310687">
    <property type="component" value="Unassembled WGS sequence"/>
</dbReference>